<dbReference type="Proteomes" id="UP000551353">
    <property type="component" value="Unassembled WGS sequence"/>
</dbReference>
<keyword evidence="2" id="KW-1185">Reference proteome</keyword>
<reference evidence="1 2" key="1">
    <citation type="submission" date="2020-08" db="EMBL/GenBank/DDBJ databases">
        <title>Genomic Encyclopedia of Type Strains, Phase IV (KMG-V): Genome sequencing to study the core and pangenomes of soil and plant-associated prokaryotes.</title>
        <authorList>
            <person name="Whitman W."/>
        </authorList>
    </citation>
    <scope>NUCLEOTIDE SEQUENCE [LARGE SCALE GENOMIC DNA]</scope>
    <source>
        <strain evidence="1 2">SEMIA 4087</strain>
    </source>
</reference>
<comment type="caution">
    <text evidence="1">The sequence shown here is derived from an EMBL/GenBank/DDBJ whole genome shotgun (WGS) entry which is preliminary data.</text>
</comment>
<organism evidence="1 2">
    <name type="scientific">Rhizobium mongolense</name>
    <dbReference type="NCBI Taxonomy" id="57676"/>
    <lineage>
        <taxon>Bacteria</taxon>
        <taxon>Pseudomonadati</taxon>
        <taxon>Pseudomonadota</taxon>
        <taxon>Alphaproteobacteria</taxon>
        <taxon>Hyphomicrobiales</taxon>
        <taxon>Rhizobiaceae</taxon>
        <taxon>Rhizobium/Agrobacterium group</taxon>
        <taxon>Rhizobium</taxon>
    </lineage>
</organism>
<protein>
    <submittedName>
        <fullName evidence="1">Uncharacterized protein</fullName>
    </submittedName>
</protein>
<gene>
    <name evidence="1" type="ORF">GGD56_006063</name>
</gene>
<evidence type="ECO:0000313" key="1">
    <source>
        <dbReference type="EMBL" id="MBB4232168.1"/>
    </source>
</evidence>
<evidence type="ECO:0000313" key="2">
    <source>
        <dbReference type="Proteomes" id="UP000551353"/>
    </source>
</evidence>
<accession>A0ABR6IWM8</accession>
<proteinExistence type="predicted"/>
<sequence>MALQAKIAVRGGELAVMKALGVGATPVNRIPVNADT</sequence>
<name>A0ABR6IWM8_9HYPH</name>
<dbReference type="EMBL" id="JACIFX010000011">
    <property type="protein sequence ID" value="MBB4232168.1"/>
    <property type="molecule type" value="Genomic_DNA"/>
</dbReference>